<dbReference type="GO" id="GO:0015562">
    <property type="term" value="F:efflux transmembrane transporter activity"/>
    <property type="evidence" value="ECO:0007669"/>
    <property type="project" value="TreeGrafter"/>
</dbReference>
<evidence type="ECO:0000259" key="3">
    <source>
        <dbReference type="Pfam" id="PF25989"/>
    </source>
</evidence>
<comment type="caution">
    <text evidence="4">The sequence shown here is derived from an EMBL/GenBank/DDBJ whole genome shotgun (WGS) entry which is preliminary data.</text>
</comment>
<proteinExistence type="inferred from homology"/>
<keyword evidence="5" id="KW-1185">Reference proteome</keyword>
<dbReference type="EMBL" id="JAMXLR010000092">
    <property type="protein sequence ID" value="MCO6047522.1"/>
    <property type="molecule type" value="Genomic_DNA"/>
</dbReference>
<evidence type="ECO:0000259" key="2">
    <source>
        <dbReference type="Pfam" id="PF25954"/>
    </source>
</evidence>
<dbReference type="AlphaFoldDB" id="A0A9X2FE88"/>
<comment type="similarity">
    <text evidence="1">Belongs to the membrane fusion protein (MFP) (TC 8.A.1) family.</text>
</comment>
<reference evidence="4" key="1">
    <citation type="submission" date="2022-06" db="EMBL/GenBank/DDBJ databases">
        <title>Aeoliella straminimaris, a novel planctomycete from sediments.</title>
        <authorList>
            <person name="Vitorino I.R."/>
            <person name="Lage O.M."/>
        </authorList>
    </citation>
    <scope>NUCLEOTIDE SEQUENCE</scope>
    <source>
        <strain evidence="4">ICT_H6.2</strain>
    </source>
</reference>
<dbReference type="InterPro" id="IPR058637">
    <property type="entry name" value="YknX-like_C"/>
</dbReference>
<dbReference type="Gene3D" id="2.40.420.20">
    <property type="match status" value="1"/>
</dbReference>
<dbReference type="PANTHER" id="PTHR30469">
    <property type="entry name" value="MULTIDRUG RESISTANCE PROTEIN MDTA"/>
    <property type="match status" value="1"/>
</dbReference>
<dbReference type="Pfam" id="PF25989">
    <property type="entry name" value="YknX_C"/>
    <property type="match status" value="1"/>
</dbReference>
<feature type="domain" description="CusB-like beta-barrel" evidence="2">
    <location>
        <begin position="212"/>
        <end position="286"/>
    </location>
</feature>
<evidence type="ECO:0000256" key="1">
    <source>
        <dbReference type="ARBA" id="ARBA00009477"/>
    </source>
</evidence>
<dbReference type="SUPFAM" id="SSF111369">
    <property type="entry name" value="HlyD-like secretion proteins"/>
    <property type="match status" value="1"/>
</dbReference>
<dbReference type="InterPro" id="IPR006143">
    <property type="entry name" value="RND_pump_MFP"/>
</dbReference>
<name>A0A9X2FE88_9BACT</name>
<dbReference type="NCBIfam" id="TIGR01730">
    <property type="entry name" value="RND_mfp"/>
    <property type="match status" value="1"/>
</dbReference>
<evidence type="ECO:0000313" key="5">
    <source>
        <dbReference type="Proteomes" id="UP001155241"/>
    </source>
</evidence>
<dbReference type="Proteomes" id="UP001155241">
    <property type="component" value="Unassembled WGS sequence"/>
</dbReference>
<dbReference type="GO" id="GO:1990281">
    <property type="term" value="C:efflux pump complex"/>
    <property type="evidence" value="ECO:0007669"/>
    <property type="project" value="TreeGrafter"/>
</dbReference>
<gene>
    <name evidence="4" type="ORF">NG895_26765</name>
</gene>
<protein>
    <submittedName>
        <fullName evidence="4">Efflux RND transporter periplasmic adaptor subunit</fullName>
    </submittedName>
</protein>
<evidence type="ECO:0000313" key="4">
    <source>
        <dbReference type="EMBL" id="MCO6047522.1"/>
    </source>
</evidence>
<accession>A0A9X2FE88</accession>
<feature type="domain" description="YknX-like C-terminal permuted SH3-like" evidence="3">
    <location>
        <begin position="293"/>
        <end position="355"/>
    </location>
</feature>
<sequence>MRPETLRRISGLFVLLCAVGAVAAWQWQARGALRDWSPTQARKADKPIPVRTVKAVEREFSEVIGGTAVTIPSQSVILSIPESASEALDREVTAVNSGVGSAVSKGDVLLEFNPTLFQQIVEEKQALLDKAKEELTVMTKLHEKNAASGLEVKTAEVAVKTAEVDLGMSQRDLELCVVKSPVDGVIEQMDVAPQMRLGGQTTLAVVHQLDPIYVQMDFPMERCDSLDVGQAAEVALDAFPQDTFTGKVVKISPMVSTKTRVLPVLIEVPNPGNRIRAGISGYARVSRGTSKGMAVPSVAIIKNKQKAMVVRVEDKRAKLQEVKTGSVVQAGYVEVLDGLNSGDEIVVYGQDSVRNDDVLNTQWEEWSGRDDLAASQP</sequence>
<dbReference type="Gene3D" id="2.40.30.170">
    <property type="match status" value="1"/>
</dbReference>
<dbReference type="Pfam" id="PF25954">
    <property type="entry name" value="Beta-barrel_RND_2"/>
    <property type="match status" value="1"/>
</dbReference>
<dbReference type="InterPro" id="IPR058792">
    <property type="entry name" value="Beta-barrel_RND_2"/>
</dbReference>
<dbReference type="Gene3D" id="1.10.287.470">
    <property type="entry name" value="Helix hairpin bin"/>
    <property type="match status" value="1"/>
</dbReference>
<dbReference type="Gene3D" id="2.40.50.100">
    <property type="match status" value="1"/>
</dbReference>
<organism evidence="4 5">
    <name type="scientific">Aeoliella straminimaris</name>
    <dbReference type="NCBI Taxonomy" id="2954799"/>
    <lineage>
        <taxon>Bacteria</taxon>
        <taxon>Pseudomonadati</taxon>
        <taxon>Planctomycetota</taxon>
        <taxon>Planctomycetia</taxon>
        <taxon>Pirellulales</taxon>
        <taxon>Lacipirellulaceae</taxon>
        <taxon>Aeoliella</taxon>
    </lineage>
</organism>